<dbReference type="Proteomes" id="UP000326179">
    <property type="component" value="Chromosome"/>
</dbReference>
<dbReference type="KEGG" id="sfy:GFH48_04990"/>
<keyword evidence="1" id="KW-1133">Transmembrane helix</keyword>
<proteinExistence type="predicted"/>
<feature type="transmembrane region" description="Helical" evidence="1">
    <location>
        <begin position="65"/>
        <end position="86"/>
    </location>
</feature>
<evidence type="ECO:0000313" key="3">
    <source>
        <dbReference type="Proteomes" id="UP000326179"/>
    </source>
</evidence>
<reference evidence="2 3" key="1">
    <citation type="submission" date="2019-10" db="EMBL/GenBank/DDBJ databases">
        <title>A novel species.</title>
        <authorList>
            <person name="Gao J."/>
        </authorList>
    </citation>
    <scope>NUCLEOTIDE SEQUENCE [LARGE SCALE GENOMIC DNA]</scope>
    <source>
        <strain evidence="2 3">QMT-28</strain>
    </source>
</reference>
<evidence type="ECO:0000313" key="2">
    <source>
        <dbReference type="EMBL" id="QFZ72708.1"/>
    </source>
</evidence>
<evidence type="ECO:0000256" key="1">
    <source>
        <dbReference type="SAM" id="Phobius"/>
    </source>
</evidence>
<gene>
    <name evidence="2" type="ORF">GFH48_04990</name>
</gene>
<dbReference type="RefSeq" id="WP_153287073.1">
    <property type="nucleotide sequence ID" value="NZ_CP045643.1"/>
</dbReference>
<accession>A0A5Q0L734</accession>
<keyword evidence="1" id="KW-0472">Membrane</keyword>
<dbReference type="EMBL" id="CP045643">
    <property type="protein sequence ID" value="QFZ72708.1"/>
    <property type="molecule type" value="Genomic_DNA"/>
</dbReference>
<evidence type="ECO:0008006" key="4">
    <source>
        <dbReference type="Google" id="ProtNLM"/>
    </source>
</evidence>
<sequence>MERPRSAVNRIALAAVGVSTLLAGVLLVATDGSVAAHLPTWWPAVRPDGALLDRAALSGPRAPTWWSVGVMTGSAAASCLLALWCVSQFRDGTRARLPLPVPDGALRTRALADVLNSRTAAVSGIARSHTRVRSARRGQLHVRLRVRLRPDATPATVLTAVDALMAEAEAAVTPYRLVTRVHFSAHAHRSPHVR</sequence>
<organism evidence="2 3">
    <name type="scientific">Streptomyces fagopyri</name>
    <dbReference type="NCBI Taxonomy" id="2662397"/>
    <lineage>
        <taxon>Bacteria</taxon>
        <taxon>Bacillati</taxon>
        <taxon>Actinomycetota</taxon>
        <taxon>Actinomycetes</taxon>
        <taxon>Kitasatosporales</taxon>
        <taxon>Streptomycetaceae</taxon>
        <taxon>Streptomyces</taxon>
    </lineage>
</organism>
<keyword evidence="1" id="KW-0812">Transmembrane</keyword>
<keyword evidence="3" id="KW-1185">Reference proteome</keyword>
<dbReference type="AlphaFoldDB" id="A0A5Q0L734"/>
<name>A0A5Q0L734_9ACTN</name>
<protein>
    <recommendedName>
        <fullName evidence="4">Alkaline shock response membrane anchor protein AmaP</fullName>
    </recommendedName>
</protein>